<feature type="compositionally biased region" description="Acidic residues" evidence="1">
    <location>
        <begin position="42"/>
        <end position="53"/>
    </location>
</feature>
<keyword evidence="3" id="KW-1185">Reference proteome</keyword>
<proteinExistence type="predicted"/>
<dbReference type="AlphaFoldDB" id="A0A543F2H7"/>
<sequence>MTHPLRTAAGLGVLIAGAVTLAGCALPMPTIVGPAESSTQEPTDDGGTDEPTTDETSIGDLPFDVEFDAATMTLQWTDPFMTDSNYTVSAADDGNGSWAYTDTRSGCVATFYQGTITDLDTSLDDSALTDSMLAIVLTSDGDTVTGDDVAQYAYDDLIPLSPSGTVDTRSITSSSDDGTSWLDTARMFGSVGGGIYLGIQCPSGQDATTELETLIGDGLAAMIVPVP</sequence>
<dbReference type="EMBL" id="VFPE01000002">
    <property type="protein sequence ID" value="TQM28029.1"/>
    <property type="molecule type" value="Genomic_DNA"/>
</dbReference>
<protein>
    <submittedName>
        <fullName evidence="2">Uncharacterized protein</fullName>
    </submittedName>
</protein>
<evidence type="ECO:0000313" key="3">
    <source>
        <dbReference type="Proteomes" id="UP000320235"/>
    </source>
</evidence>
<evidence type="ECO:0000256" key="1">
    <source>
        <dbReference type="SAM" id="MobiDB-lite"/>
    </source>
</evidence>
<reference evidence="2 3" key="1">
    <citation type="submission" date="2019-06" db="EMBL/GenBank/DDBJ databases">
        <title>Sequencing the genomes of 1000 actinobacteria strains.</title>
        <authorList>
            <person name="Klenk H.-P."/>
        </authorList>
    </citation>
    <scope>NUCLEOTIDE SEQUENCE [LARGE SCALE GENOMIC DNA]</scope>
    <source>
        <strain evidence="2 3">DSM 105492</strain>
    </source>
</reference>
<dbReference type="PROSITE" id="PS51257">
    <property type="entry name" value="PROKAR_LIPOPROTEIN"/>
    <property type="match status" value="1"/>
</dbReference>
<name>A0A543F2H7_9MICO</name>
<dbReference type="RefSeq" id="WP_141894307.1">
    <property type="nucleotide sequence ID" value="NZ_BAABLH010000005.1"/>
</dbReference>
<dbReference type="Proteomes" id="UP000320235">
    <property type="component" value="Unassembled WGS sequence"/>
</dbReference>
<feature type="region of interest" description="Disordered" evidence="1">
    <location>
        <begin position="32"/>
        <end position="60"/>
    </location>
</feature>
<dbReference type="OrthoDB" id="5073374at2"/>
<organism evidence="2 3">
    <name type="scientific">Microbacterium kyungheense</name>
    <dbReference type="NCBI Taxonomy" id="1263636"/>
    <lineage>
        <taxon>Bacteria</taxon>
        <taxon>Bacillati</taxon>
        <taxon>Actinomycetota</taxon>
        <taxon>Actinomycetes</taxon>
        <taxon>Micrococcales</taxon>
        <taxon>Microbacteriaceae</taxon>
        <taxon>Microbacterium</taxon>
    </lineage>
</organism>
<gene>
    <name evidence="2" type="ORF">FB391_2072</name>
</gene>
<evidence type="ECO:0000313" key="2">
    <source>
        <dbReference type="EMBL" id="TQM28029.1"/>
    </source>
</evidence>
<accession>A0A543F2H7</accession>
<comment type="caution">
    <text evidence="2">The sequence shown here is derived from an EMBL/GenBank/DDBJ whole genome shotgun (WGS) entry which is preliminary data.</text>
</comment>